<reference evidence="4" key="1">
    <citation type="submission" date="2025-08" db="UniProtKB">
        <authorList>
            <consortium name="RefSeq"/>
        </authorList>
    </citation>
    <scope>IDENTIFICATION</scope>
</reference>
<dbReference type="RefSeq" id="XP_013088359.2">
    <property type="nucleotide sequence ID" value="XM_013232905.2"/>
</dbReference>
<dbReference type="GO" id="GO:0000175">
    <property type="term" value="F:3'-5'-RNA exonuclease activity"/>
    <property type="evidence" value="ECO:0007669"/>
    <property type="project" value="TreeGrafter"/>
</dbReference>
<evidence type="ECO:0000259" key="2">
    <source>
        <dbReference type="SMART" id="SM00955"/>
    </source>
</evidence>
<proteinExistence type="predicted"/>
<dbReference type="SMART" id="SM00955">
    <property type="entry name" value="RNB"/>
    <property type="match status" value="1"/>
</dbReference>
<dbReference type="SUPFAM" id="SSF50249">
    <property type="entry name" value="Nucleic acid-binding proteins"/>
    <property type="match status" value="3"/>
</dbReference>
<dbReference type="KEGG" id="bgt:106072520"/>
<dbReference type="InterPro" id="IPR001900">
    <property type="entry name" value="RNase_II/R"/>
</dbReference>
<dbReference type="GO" id="GO:0010587">
    <property type="term" value="P:miRNA catabolic process"/>
    <property type="evidence" value="ECO:0007669"/>
    <property type="project" value="TreeGrafter"/>
</dbReference>
<dbReference type="InterPro" id="IPR050180">
    <property type="entry name" value="RNR_Ribonuclease"/>
</dbReference>
<dbReference type="InterPro" id="IPR022966">
    <property type="entry name" value="RNase_II/R_CS"/>
</dbReference>
<dbReference type="Gene3D" id="2.40.50.700">
    <property type="match status" value="1"/>
</dbReference>
<dbReference type="GO" id="GO:0000932">
    <property type="term" value="C:P-body"/>
    <property type="evidence" value="ECO:0007669"/>
    <property type="project" value="TreeGrafter"/>
</dbReference>
<dbReference type="Pfam" id="PF17877">
    <property type="entry name" value="Dis3l2_C_term"/>
    <property type="match status" value="1"/>
</dbReference>
<dbReference type="Pfam" id="PF00773">
    <property type="entry name" value="RNB"/>
    <property type="match status" value="1"/>
</dbReference>
<evidence type="ECO:0000313" key="3">
    <source>
        <dbReference type="Proteomes" id="UP001165740"/>
    </source>
</evidence>
<feature type="domain" description="RNB" evidence="2">
    <location>
        <begin position="311"/>
        <end position="653"/>
    </location>
</feature>
<keyword evidence="3" id="KW-1185">Reference proteome</keyword>
<dbReference type="GeneID" id="106072520"/>
<accession>A0A9U8EHT4</accession>
<dbReference type="GO" id="GO:0006402">
    <property type="term" value="P:mRNA catabolic process"/>
    <property type="evidence" value="ECO:0007669"/>
    <property type="project" value="TreeGrafter"/>
</dbReference>
<protein>
    <submittedName>
        <fullName evidence="4">DIS3-like exonuclease 2</fullName>
    </submittedName>
</protein>
<dbReference type="PROSITE" id="PS01175">
    <property type="entry name" value="RIBONUCLEASE_II"/>
    <property type="match status" value="1"/>
</dbReference>
<dbReference type="InterPro" id="IPR041093">
    <property type="entry name" value="Dis3l2-like_C"/>
</dbReference>
<dbReference type="Gene3D" id="2.40.50.140">
    <property type="entry name" value="Nucleic acid-binding proteins"/>
    <property type="match status" value="1"/>
</dbReference>
<dbReference type="PANTHER" id="PTHR23355">
    <property type="entry name" value="RIBONUCLEASE"/>
    <property type="match status" value="1"/>
</dbReference>
<sequence length="793" mass="89828">MIRQRGGRGGGRGGFQRQQRPNPYESYLPLLQVRNGLRLGQLKQGFVRMFPSSKDEAIVTTQDGTEILLTSMNDRNRAFPGDEVAVEVYTEKQWMVNIEEFTSHCEKVFGPLTEAQARALKDLTEPKANPQGAKASNNKSSQPRRRVTLEEFRLAVDGRLSSLLTNRDQNSNFIQKTGKVVHILTKVHSRAAIGSIKPMKDNDRMALLIPVDRRLPAIKFQINEGPPDFLRNPNRYQNLLFKIKVPRWEERDFLPLGSDLSQVGQAGDIDVETQCILLKHDVDDEEFSPEVSAFIRQLFPWRIPASELAARKDLRDTCIFTIDSKVTDDMDDALSIEEVETGIYQVGVHIADVSYFVRENTELDDATRERAVSVYLENKIVHMIPIELSENLCSLIAGQDRLAFSILWRMNGAGEILNEWIGRTIIKSCVSLTYDVAQNLMDDPKRVHPMPQVHGRFTIQDVIQRMRLLKSISNHLKAKRLQDGALMLESVEVVYELDPQTGKPTGYKGTIDHFQLVQELMVLANKAVARNIYLSVPEKAILRIQPEPREAQLQKLVELCQSLGITLNVSSPGALQASLEPFRLSDEGKWLALSRLVMKCFQKSKLVCRGSIDDETPTYHYTLNTTCYTDFTSPIRRYSDVLVHRVLAASLGDPSQCTTSKEDIQNALDRYSRKNASANSADSDSVELFLSYLIQDKGPLQEPAIVLGVYEKYFEVLLINLNITRRVYIEDLKVQVISHNTENNGPPALIIEWPAEGQRGQATRQRITVLSRVVCKLVSKNEQLKWTCLIERP</sequence>
<dbReference type="Gene3D" id="2.40.50.690">
    <property type="match status" value="1"/>
</dbReference>
<evidence type="ECO:0000313" key="4">
    <source>
        <dbReference type="RefSeq" id="XP_013088359.2"/>
    </source>
</evidence>
<dbReference type="Proteomes" id="UP001165740">
    <property type="component" value="Chromosome 13"/>
</dbReference>
<dbReference type="OrthoDB" id="372421at2759"/>
<dbReference type="PANTHER" id="PTHR23355:SF9">
    <property type="entry name" value="DIS3-LIKE EXONUCLEASE 2"/>
    <property type="match status" value="1"/>
</dbReference>
<evidence type="ECO:0000256" key="1">
    <source>
        <dbReference type="SAM" id="MobiDB-lite"/>
    </source>
</evidence>
<gene>
    <name evidence="4" type="primary">LOC106072520</name>
</gene>
<dbReference type="InterPro" id="IPR012340">
    <property type="entry name" value="NA-bd_OB-fold"/>
</dbReference>
<feature type="region of interest" description="Disordered" evidence="1">
    <location>
        <begin position="1"/>
        <end position="22"/>
    </location>
</feature>
<dbReference type="AlphaFoldDB" id="A0A9U8EHT4"/>
<organism evidence="3 4">
    <name type="scientific">Biomphalaria glabrata</name>
    <name type="common">Bloodfluke planorb</name>
    <name type="synonym">Freshwater snail</name>
    <dbReference type="NCBI Taxonomy" id="6526"/>
    <lineage>
        <taxon>Eukaryota</taxon>
        <taxon>Metazoa</taxon>
        <taxon>Spiralia</taxon>
        <taxon>Lophotrochozoa</taxon>
        <taxon>Mollusca</taxon>
        <taxon>Gastropoda</taxon>
        <taxon>Heterobranchia</taxon>
        <taxon>Euthyneura</taxon>
        <taxon>Panpulmonata</taxon>
        <taxon>Hygrophila</taxon>
        <taxon>Lymnaeoidea</taxon>
        <taxon>Planorbidae</taxon>
        <taxon>Biomphalaria</taxon>
    </lineage>
</organism>
<dbReference type="GO" id="GO:0003723">
    <property type="term" value="F:RNA binding"/>
    <property type="evidence" value="ECO:0007669"/>
    <property type="project" value="InterPro"/>
</dbReference>
<dbReference type="InterPro" id="IPR041505">
    <property type="entry name" value="Dis3_CSD2"/>
</dbReference>
<name>A0A9U8EHT4_BIOGL</name>
<dbReference type="Pfam" id="PF17849">
    <property type="entry name" value="OB_Dis3"/>
    <property type="match status" value="1"/>
</dbReference>
<feature type="region of interest" description="Disordered" evidence="1">
    <location>
        <begin position="124"/>
        <end position="146"/>
    </location>
</feature>